<dbReference type="SUPFAM" id="SSF64307">
    <property type="entry name" value="SirA-like"/>
    <property type="match status" value="1"/>
</dbReference>
<dbReference type="CDD" id="cd00291">
    <property type="entry name" value="SirA_YedF_YeeD"/>
    <property type="match status" value="1"/>
</dbReference>
<accession>A0A5C8ZS21</accession>
<dbReference type="InterPro" id="IPR001455">
    <property type="entry name" value="TusA-like"/>
</dbReference>
<feature type="domain" description="UPF0033" evidence="2">
    <location>
        <begin position="9"/>
        <end position="33"/>
    </location>
</feature>
<organism evidence="3 4">
    <name type="scientific">Parahaliea maris</name>
    <dbReference type="NCBI Taxonomy" id="2716870"/>
    <lineage>
        <taxon>Bacteria</taxon>
        <taxon>Pseudomonadati</taxon>
        <taxon>Pseudomonadota</taxon>
        <taxon>Gammaproteobacteria</taxon>
        <taxon>Cellvibrionales</taxon>
        <taxon>Halieaceae</taxon>
        <taxon>Parahaliea</taxon>
    </lineage>
</organism>
<protein>
    <submittedName>
        <fullName evidence="3">Sulfurtransferase TusA family protein</fullName>
    </submittedName>
</protein>
<sequence length="77" mass="8424">MPSSLVQEVDATGLQCPMPLLMAKRALNALASGDQLRVISTDQGSLRDFQVFAQQSGHRLLASEDRDGLYIHLLEKA</sequence>
<dbReference type="Pfam" id="PF01206">
    <property type="entry name" value="TusA"/>
    <property type="match status" value="1"/>
</dbReference>
<dbReference type="Proteomes" id="UP000321039">
    <property type="component" value="Unassembled WGS sequence"/>
</dbReference>
<evidence type="ECO:0000313" key="4">
    <source>
        <dbReference type="Proteomes" id="UP000321039"/>
    </source>
</evidence>
<evidence type="ECO:0000259" key="2">
    <source>
        <dbReference type="PROSITE" id="PS01148"/>
    </source>
</evidence>
<name>A0A5C8ZS21_9GAMM</name>
<gene>
    <name evidence="3" type="ORF">FV139_16305</name>
</gene>
<keyword evidence="3" id="KW-0808">Transferase</keyword>
<comment type="caution">
    <text evidence="3">The sequence shown here is derived from an EMBL/GenBank/DDBJ whole genome shotgun (WGS) entry which is preliminary data.</text>
</comment>
<comment type="similarity">
    <text evidence="1">Belongs to the sulfur carrier protein TusA family.</text>
</comment>
<dbReference type="PANTHER" id="PTHR33279">
    <property type="entry name" value="SULFUR CARRIER PROTEIN YEDF-RELATED"/>
    <property type="match status" value="1"/>
</dbReference>
<dbReference type="Gene3D" id="3.30.110.40">
    <property type="entry name" value="TusA-like domain"/>
    <property type="match status" value="1"/>
</dbReference>
<dbReference type="GO" id="GO:0016740">
    <property type="term" value="F:transferase activity"/>
    <property type="evidence" value="ECO:0007669"/>
    <property type="project" value="UniProtKB-KW"/>
</dbReference>
<dbReference type="InterPro" id="IPR036868">
    <property type="entry name" value="TusA-like_sf"/>
</dbReference>
<dbReference type="RefSeq" id="WP_148069532.1">
    <property type="nucleotide sequence ID" value="NZ_VRZA01000006.1"/>
</dbReference>
<dbReference type="PROSITE" id="PS01148">
    <property type="entry name" value="UPF0033"/>
    <property type="match status" value="1"/>
</dbReference>
<proteinExistence type="inferred from homology"/>
<dbReference type="PANTHER" id="PTHR33279:SF2">
    <property type="entry name" value="SULFUR CARRIER PROTEIN TUSA"/>
    <property type="match status" value="1"/>
</dbReference>
<reference evidence="3 4" key="1">
    <citation type="submission" date="2019-08" db="EMBL/GenBank/DDBJ databases">
        <title>Parahaliea maris sp. nov., isolated from the surface seawater.</title>
        <authorList>
            <person name="Liu Y."/>
        </authorList>
    </citation>
    <scope>NUCLEOTIDE SEQUENCE [LARGE SCALE GENOMIC DNA]</scope>
    <source>
        <strain evidence="3 4">HSLHS9</strain>
    </source>
</reference>
<evidence type="ECO:0000313" key="3">
    <source>
        <dbReference type="EMBL" id="TXS91298.1"/>
    </source>
</evidence>
<dbReference type="EMBL" id="VRZA01000006">
    <property type="protein sequence ID" value="TXS91298.1"/>
    <property type="molecule type" value="Genomic_DNA"/>
</dbReference>
<dbReference type="AlphaFoldDB" id="A0A5C8ZS21"/>
<keyword evidence="4" id="KW-1185">Reference proteome</keyword>
<evidence type="ECO:0000256" key="1">
    <source>
        <dbReference type="ARBA" id="ARBA00008984"/>
    </source>
</evidence>